<proteinExistence type="predicted"/>
<dbReference type="STRING" id="1965070.A0A443Q830"/>
<keyword evidence="2" id="KW-1185">Reference proteome</keyword>
<feature type="non-terminal residue" evidence="1">
    <location>
        <position position="1"/>
    </location>
</feature>
<reference evidence="1 2" key="1">
    <citation type="journal article" date="2018" name="Gigascience">
        <title>Genomes of trombidid mites reveal novel predicted allergens and laterally-transferred genes associated with secondary metabolism.</title>
        <authorList>
            <person name="Dong X."/>
            <person name="Chaisiri K."/>
            <person name="Xia D."/>
            <person name="Armstrong S.D."/>
            <person name="Fang Y."/>
            <person name="Donnelly M.J."/>
            <person name="Kadowaki T."/>
            <person name="McGarry J.W."/>
            <person name="Darby A.C."/>
            <person name="Makepeace B.L."/>
        </authorList>
    </citation>
    <scope>NUCLEOTIDE SEQUENCE [LARGE SCALE GENOMIC DNA]</scope>
    <source>
        <strain evidence="1">UoL-WK</strain>
    </source>
</reference>
<accession>A0A443Q830</accession>
<organism evidence="1 2">
    <name type="scientific">Dinothrombium tinctorium</name>
    <dbReference type="NCBI Taxonomy" id="1965070"/>
    <lineage>
        <taxon>Eukaryota</taxon>
        <taxon>Metazoa</taxon>
        <taxon>Ecdysozoa</taxon>
        <taxon>Arthropoda</taxon>
        <taxon>Chelicerata</taxon>
        <taxon>Arachnida</taxon>
        <taxon>Acari</taxon>
        <taxon>Acariformes</taxon>
        <taxon>Trombidiformes</taxon>
        <taxon>Prostigmata</taxon>
        <taxon>Anystina</taxon>
        <taxon>Parasitengona</taxon>
        <taxon>Trombidioidea</taxon>
        <taxon>Trombidiidae</taxon>
        <taxon>Dinothrombium</taxon>
    </lineage>
</organism>
<dbReference type="AlphaFoldDB" id="A0A443Q830"/>
<protein>
    <submittedName>
        <fullName evidence="1">Uncharacterized protein</fullName>
    </submittedName>
</protein>
<evidence type="ECO:0000313" key="2">
    <source>
        <dbReference type="Proteomes" id="UP000285301"/>
    </source>
</evidence>
<sequence>FLSSLVNLANDWLHENKHWKIVNCETVTQYSKQKSEEVDYSAIVRTLRIWIQRSNVGYVRNKKNEMIFWHKDFKPKQRNCFLLLDDVIKQLNLAIRAGEVRGKIINVETVRCQATDNWLFNPQLTFVNKGNTNKEIHEFRNFVFIIRVYYETCPLDSLEEVGLKDFVPLNLSPENRKTEFTEDFSSVFNRASQWISKNPEVNFCNAQAVDTIVQEGESGPNTKVMTRTKYEKEAEIRFLRIYYTKPMKEFCDNFPLSLVDKTAIYLASTSIAAKKCQEQIDAWFANLSFDSENYKYRVLAAETLVLPPYVKDKKGVNFLKAVDEIFRCNRLEGRLRYAFLAIRLYYDEGYDSLRQNNEIDTQEFIDFN</sequence>
<dbReference type="OrthoDB" id="6283821at2759"/>
<gene>
    <name evidence="1" type="ORF">B4U79_11171</name>
</gene>
<comment type="caution">
    <text evidence="1">The sequence shown here is derived from an EMBL/GenBank/DDBJ whole genome shotgun (WGS) entry which is preliminary data.</text>
</comment>
<name>A0A443Q830_9ACAR</name>
<evidence type="ECO:0000313" key="1">
    <source>
        <dbReference type="EMBL" id="RWR99173.1"/>
    </source>
</evidence>
<dbReference type="EMBL" id="NCKU01016586">
    <property type="protein sequence ID" value="RWR99173.1"/>
    <property type="molecule type" value="Genomic_DNA"/>
</dbReference>
<dbReference type="Proteomes" id="UP000285301">
    <property type="component" value="Unassembled WGS sequence"/>
</dbReference>